<feature type="region of interest" description="Disordered" evidence="1">
    <location>
        <begin position="378"/>
        <end position="415"/>
    </location>
</feature>
<evidence type="ECO:0000259" key="2">
    <source>
        <dbReference type="Pfam" id="PF13480"/>
    </source>
</evidence>
<dbReference type="Gene3D" id="3.40.630.30">
    <property type="match status" value="1"/>
</dbReference>
<evidence type="ECO:0000256" key="1">
    <source>
        <dbReference type="SAM" id="MobiDB-lite"/>
    </source>
</evidence>
<dbReference type="InterPro" id="IPR016181">
    <property type="entry name" value="Acyl_CoA_acyltransferase"/>
</dbReference>
<name>A0A101JTK4_9ACTN</name>
<dbReference type="InterPro" id="IPR038740">
    <property type="entry name" value="BioF2-like_GNAT_dom"/>
</dbReference>
<dbReference type="EMBL" id="LLZG01000231">
    <property type="protein sequence ID" value="KUL32181.1"/>
    <property type="molecule type" value="Genomic_DNA"/>
</dbReference>
<evidence type="ECO:0000313" key="3">
    <source>
        <dbReference type="EMBL" id="KUL32181.1"/>
    </source>
</evidence>
<proteinExistence type="predicted"/>
<evidence type="ECO:0000313" key="4">
    <source>
        <dbReference type="Proteomes" id="UP000053923"/>
    </source>
</evidence>
<accession>A0A101JTK4</accession>
<dbReference type="OrthoDB" id="4066554at2"/>
<feature type="domain" description="BioF2-like acetyltransferase" evidence="2">
    <location>
        <begin position="220"/>
        <end position="357"/>
    </location>
</feature>
<protein>
    <recommendedName>
        <fullName evidence="2">BioF2-like acetyltransferase domain-containing protein</fullName>
    </recommendedName>
</protein>
<gene>
    <name evidence="3" type="ORF">ADL12_23625</name>
</gene>
<dbReference type="SUPFAM" id="SSF55729">
    <property type="entry name" value="Acyl-CoA N-acyltransferases (Nat)"/>
    <property type="match status" value="1"/>
</dbReference>
<reference evidence="4" key="1">
    <citation type="submission" date="2015-10" db="EMBL/GenBank/DDBJ databases">
        <authorList>
            <person name="Ju K.-S."/>
            <person name="Doroghazi J.R."/>
            <person name="Metcalf W.W."/>
        </authorList>
    </citation>
    <scope>NUCLEOTIDE SEQUENCE [LARGE SCALE GENOMIC DNA]</scope>
    <source>
        <strain evidence="4">NRRL 3151</strain>
    </source>
</reference>
<dbReference type="Proteomes" id="UP000053923">
    <property type="component" value="Unassembled WGS sequence"/>
</dbReference>
<dbReference type="Pfam" id="PF13480">
    <property type="entry name" value="Acetyltransf_6"/>
    <property type="match status" value="1"/>
</dbReference>
<dbReference type="RefSeq" id="WP_062704849.1">
    <property type="nucleotide sequence ID" value="NZ_LLZG01000231.1"/>
</dbReference>
<comment type="caution">
    <text evidence="3">The sequence shown here is derived from an EMBL/GenBank/DDBJ whole genome shotgun (WGS) entry which is preliminary data.</text>
</comment>
<keyword evidence="4" id="KW-1185">Reference proteome</keyword>
<sequence>MDTCLHSGAQALTGGQWQELYGADRADLSLGYARLREHMKPGDPLLLTAADDSGVCLALHGALTTPASGLFSHPWKLLTSEQLRRPEEGDAERVGEDHADALRAVTGGTDGSVPDAAALTAVLGEAMVFRSFDSSEAGLRADLDGQERQHALRALLKHAQQAVRDGAAGAICVPFVRADDETLRTALARCGFRGAVLTAVTAFDLRGVSSYEEYLAGLPSRRRRLHRKEEQALTDSGLRLDSWSLAGHVNRIAALEARNIAKHGGQPNPQALVAARTTMAALLGDRIRVPVALDETGEPAACGIHMTDGQNYCILMYGADASVSEGVPVYPCLTFYEPLRHAARHGLRTVRLGFEAYSAKLRRGARLRYRPTFRAAPGDGVPRRPYVNTPGTSHRSAALTEKEVEPDHGGAPRPM</sequence>
<feature type="compositionally biased region" description="Basic and acidic residues" evidence="1">
    <location>
        <begin position="400"/>
        <end position="415"/>
    </location>
</feature>
<organism evidence="3 4">
    <name type="scientific">Streptomyces regalis</name>
    <dbReference type="NCBI Taxonomy" id="68262"/>
    <lineage>
        <taxon>Bacteria</taxon>
        <taxon>Bacillati</taxon>
        <taxon>Actinomycetota</taxon>
        <taxon>Actinomycetes</taxon>
        <taxon>Kitasatosporales</taxon>
        <taxon>Streptomycetaceae</taxon>
        <taxon>Streptomyces</taxon>
    </lineage>
</organism>
<dbReference type="AlphaFoldDB" id="A0A101JTK4"/>